<keyword evidence="4" id="KW-0997">Cell inner membrane</keyword>
<dbReference type="GO" id="GO:0005524">
    <property type="term" value="F:ATP binding"/>
    <property type="evidence" value="ECO:0007669"/>
    <property type="project" value="UniProtKB-KW"/>
</dbReference>
<dbReference type="GO" id="GO:0055085">
    <property type="term" value="P:transmembrane transport"/>
    <property type="evidence" value="ECO:0007669"/>
    <property type="project" value="InterPro"/>
</dbReference>
<dbReference type="InterPro" id="IPR015856">
    <property type="entry name" value="ABC_transpr_CbiO/EcfA_su"/>
</dbReference>
<evidence type="ECO:0000259" key="10">
    <source>
        <dbReference type="PROSITE" id="PS50893"/>
    </source>
</evidence>
<dbReference type="PANTHER" id="PTHR43423">
    <property type="entry name" value="ABC TRANSPORTER I FAMILY MEMBER 17"/>
    <property type="match status" value="1"/>
</dbReference>
<evidence type="ECO:0000256" key="6">
    <source>
        <dbReference type="ARBA" id="ARBA00022840"/>
    </source>
</evidence>
<dbReference type="CDD" id="cd03225">
    <property type="entry name" value="ABC_cobalt_CbiO_domain1"/>
    <property type="match status" value="1"/>
</dbReference>
<dbReference type="Gene3D" id="3.40.50.300">
    <property type="entry name" value="P-loop containing nucleotide triphosphate hydrolases"/>
    <property type="match status" value="1"/>
</dbReference>
<evidence type="ECO:0000256" key="7">
    <source>
        <dbReference type="ARBA" id="ARBA00022967"/>
    </source>
</evidence>
<reference evidence="12" key="1">
    <citation type="submission" date="2012-02" db="EMBL/GenBank/DDBJ databases">
        <title>Complete sequence of chromosome of Methanomethylovorans hollandica DSM 15978.</title>
        <authorList>
            <person name="Lucas S."/>
            <person name="Copeland A."/>
            <person name="Lapidus A."/>
            <person name="Glavina del Rio T."/>
            <person name="Dalin E."/>
            <person name="Tice H."/>
            <person name="Bruce D."/>
            <person name="Goodwin L."/>
            <person name="Pitluck S."/>
            <person name="Peters L."/>
            <person name="Mikhailova N."/>
            <person name="Held B."/>
            <person name="Kyrpides N."/>
            <person name="Mavromatis K."/>
            <person name="Ivanova N."/>
            <person name="Brettin T."/>
            <person name="Detter J.C."/>
            <person name="Han C."/>
            <person name="Larimer F."/>
            <person name="Land M."/>
            <person name="Hauser L."/>
            <person name="Markowitz V."/>
            <person name="Cheng J.-F."/>
            <person name="Hugenholtz P."/>
            <person name="Woyke T."/>
            <person name="Wu D."/>
            <person name="Spring S."/>
            <person name="Schroeder M."/>
            <person name="Brambilla E."/>
            <person name="Klenk H.-P."/>
            <person name="Eisen J.A."/>
        </authorList>
    </citation>
    <scope>NUCLEOTIDE SEQUENCE [LARGE SCALE GENOMIC DNA]</scope>
    <source>
        <strain evidence="12">DSM 15978 / NBRC 107637 / DMS1</strain>
    </source>
</reference>
<comment type="subcellular location">
    <subcellularLocation>
        <location evidence="1">Cell membrane</location>
    </subcellularLocation>
</comment>
<keyword evidence="12" id="KW-1185">Reference proteome</keyword>
<evidence type="ECO:0000313" key="11">
    <source>
        <dbReference type="EMBL" id="AGB50342.1"/>
    </source>
</evidence>
<evidence type="ECO:0000256" key="4">
    <source>
        <dbReference type="ARBA" id="ARBA00022519"/>
    </source>
</evidence>
<keyword evidence="2" id="KW-0813">Transport</keyword>
<sequence>MPLLDLQDVSFVNDGKTILRNVSFVVEAGDFISIVGPSGSGKSTLLKLCSHLISPTAGNIFYKGINMTEHISTELRKNIAYCSQSPCLFGNNVKENLDFPFSVRNMHFNEGRVKELFSLFNISLTFRNADVQNLSGGEKQRISLVRALLFLPEVLLLDEVTSALDVENTRMVEDAISSLNRGGITVLWITHDPEQSQKYANKIITLEAGEIRSLEALK</sequence>
<dbReference type="HOGENOM" id="CLU_000604_1_22_2"/>
<dbReference type="KEGG" id="mhz:Metho_2179"/>
<dbReference type="InterPro" id="IPR027417">
    <property type="entry name" value="P-loop_NTPase"/>
</dbReference>
<dbReference type="RefSeq" id="WP_015325507.1">
    <property type="nucleotide sequence ID" value="NC_019977.1"/>
</dbReference>
<accession>L0KY29</accession>
<dbReference type="InterPro" id="IPR017871">
    <property type="entry name" value="ABC_transporter-like_CS"/>
</dbReference>
<keyword evidence="8" id="KW-0472">Membrane</keyword>
<name>L0KY29_METHD</name>
<dbReference type="PANTHER" id="PTHR43423:SF12">
    <property type="entry name" value="IRON EXPORT ATP-BINDING PROTEIN FETA-RELATED"/>
    <property type="match status" value="1"/>
</dbReference>
<dbReference type="InterPro" id="IPR003439">
    <property type="entry name" value="ABC_transporter-like_ATP-bd"/>
</dbReference>
<keyword evidence="5" id="KW-0547">Nucleotide-binding</keyword>
<protein>
    <submittedName>
        <fullName evidence="11">ABC-type uncharacterized transport system, ATPase component</fullName>
    </submittedName>
</protein>
<evidence type="ECO:0000256" key="1">
    <source>
        <dbReference type="ARBA" id="ARBA00004236"/>
    </source>
</evidence>
<evidence type="ECO:0000256" key="9">
    <source>
        <dbReference type="ARBA" id="ARBA00025157"/>
    </source>
</evidence>
<dbReference type="SMART" id="SM00382">
    <property type="entry name" value="AAA"/>
    <property type="match status" value="1"/>
</dbReference>
<keyword evidence="6" id="KW-0067">ATP-binding</keyword>
<evidence type="ECO:0000313" key="12">
    <source>
        <dbReference type="Proteomes" id="UP000010866"/>
    </source>
</evidence>
<dbReference type="SUPFAM" id="SSF52540">
    <property type="entry name" value="P-loop containing nucleoside triphosphate hydrolases"/>
    <property type="match status" value="1"/>
</dbReference>
<dbReference type="EMBL" id="CP003362">
    <property type="protein sequence ID" value="AGB50342.1"/>
    <property type="molecule type" value="Genomic_DNA"/>
</dbReference>
<dbReference type="Pfam" id="PF00005">
    <property type="entry name" value="ABC_tran"/>
    <property type="match status" value="1"/>
</dbReference>
<evidence type="ECO:0000256" key="8">
    <source>
        <dbReference type="ARBA" id="ARBA00023136"/>
    </source>
</evidence>
<comment type="function">
    <text evidence="9">Probably part of an ABC transporter complex. Responsible for energy coupling to the transport system.</text>
</comment>
<dbReference type="Proteomes" id="UP000010866">
    <property type="component" value="Chromosome"/>
</dbReference>
<dbReference type="AlphaFoldDB" id="L0KY29"/>
<dbReference type="GO" id="GO:0016887">
    <property type="term" value="F:ATP hydrolysis activity"/>
    <property type="evidence" value="ECO:0007669"/>
    <property type="project" value="InterPro"/>
</dbReference>
<feature type="domain" description="ABC transporter" evidence="10">
    <location>
        <begin position="4"/>
        <end position="216"/>
    </location>
</feature>
<organism evidence="11 12">
    <name type="scientific">Methanomethylovorans hollandica (strain DSM 15978 / NBRC 107637 / DMS1)</name>
    <dbReference type="NCBI Taxonomy" id="867904"/>
    <lineage>
        <taxon>Archaea</taxon>
        <taxon>Methanobacteriati</taxon>
        <taxon>Methanobacteriota</taxon>
        <taxon>Stenosarchaea group</taxon>
        <taxon>Methanomicrobia</taxon>
        <taxon>Methanosarcinales</taxon>
        <taxon>Methanosarcinaceae</taxon>
        <taxon>Methanomethylovorans</taxon>
    </lineage>
</organism>
<dbReference type="GeneID" id="14406692"/>
<evidence type="ECO:0000256" key="2">
    <source>
        <dbReference type="ARBA" id="ARBA00022448"/>
    </source>
</evidence>
<dbReference type="GO" id="GO:0005886">
    <property type="term" value="C:plasma membrane"/>
    <property type="evidence" value="ECO:0007669"/>
    <property type="project" value="UniProtKB-SubCell"/>
</dbReference>
<evidence type="ECO:0000256" key="5">
    <source>
        <dbReference type="ARBA" id="ARBA00022741"/>
    </source>
</evidence>
<dbReference type="PROSITE" id="PS50893">
    <property type="entry name" value="ABC_TRANSPORTER_2"/>
    <property type="match status" value="1"/>
</dbReference>
<keyword evidence="7" id="KW-1278">Translocase</keyword>
<proteinExistence type="predicted"/>
<dbReference type="OrthoDB" id="121502at2157"/>
<evidence type="ECO:0000256" key="3">
    <source>
        <dbReference type="ARBA" id="ARBA00022475"/>
    </source>
</evidence>
<dbReference type="PROSITE" id="PS00211">
    <property type="entry name" value="ABC_TRANSPORTER_1"/>
    <property type="match status" value="1"/>
</dbReference>
<dbReference type="STRING" id="867904.Metho_2179"/>
<keyword evidence="3" id="KW-1003">Cell membrane</keyword>
<dbReference type="InterPro" id="IPR003593">
    <property type="entry name" value="AAA+_ATPase"/>
</dbReference>
<gene>
    <name evidence="11" type="ordered locus">Metho_2179</name>
</gene>